<feature type="compositionally biased region" description="Basic and acidic residues" evidence="1">
    <location>
        <begin position="75"/>
        <end position="95"/>
    </location>
</feature>
<proteinExistence type="predicted"/>
<feature type="compositionally biased region" description="Basic and acidic residues" evidence="1">
    <location>
        <begin position="27"/>
        <end position="44"/>
    </location>
</feature>
<accession>A0A915KA78</accession>
<dbReference type="AlphaFoldDB" id="A0A915KA78"/>
<keyword evidence="2" id="KW-1185">Reference proteome</keyword>
<protein>
    <submittedName>
        <fullName evidence="3">Uncharacterized protein</fullName>
    </submittedName>
</protein>
<evidence type="ECO:0000256" key="1">
    <source>
        <dbReference type="SAM" id="MobiDB-lite"/>
    </source>
</evidence>
<evidence type="ECO:0000313" key="2">
    <source>
        <dbReference type="Proteomes" id="UP000887565"/>
    </source>
</evidence>
<dbReference type="Proteomes" id="UP000887565">
    <property type="component" value="Unplaced"/>
</dbReference>
<reference evidence="3" key="1">
    <citation type="submission" date="2022-11" db="UniProtKB">
        <authorList>
            <consortium name="WormBaseParasite"/>
        </authorList>
    </citation>
    <scope>IDENTIFICATION</scope>
</reference>
<feature type="compositionally biased region" description="Basic and acidic residues" evidence="1">
    <location>
        <begin position="105"/>
        <end position="115"/>
    </location>
</feature>
<feature type="region of interest" description="Disordered" evidence="1">
    <location>
        <begin position="1"/>
        <end position="122"/>
    </location>
</feature>
<feature type="compositionally biased region" description="Polar residues" evidence="1">
    <location>
        <begin position="1"/>
        <end position="11"/>
    </location>
</feature>
<sequence>MRPSMPTTRSYCSWPLAVTASSPSERTTNRREQCDKQKAREEAHQSSQTTLTLQPKVTSTKTIASAKQTLPACHSDSHHSCHESHSHDDRHRKETQQPQATSRDCGQHEGREDAPHSNGVQGPITAAIPNGRGTHHVILNFASAYRDVIAAYGPDVSYDNYCNSHHVAAAYGPDVGSECQAHLTTIGYNN</sequence>
<dbReference type="WBParaSite" id="nRc.2.0.1.t35270-RA">
    <property type="protein sequence ID" value="nRc.2.0.1.t35270-RA"/>
    <property type="gene ID" value="nRc.2.0.1.g35270"/>
</dbReference>
<name>A0A915KA78_ROMCU</name>
<evidence type="ECO:0000313" key="3">
    <source>
        <dbReference type="WBParaSite" id="nRc.2.0.1.t35270-RA"/>
    </source>
</evidence>
<organism evidence="2 3">
    <name type="scientific">Romanomermis culicivorax</name>
    <name type="common">Nematode worm</name>
    <dbReference type="NCBI Taxonomy" id="13658"/>
    <lineage>
        <taxon>Eukaryota</taxon>
        <taxon>Metazoa</taxon>
        <taxon>Ecdysozoa</taxon>
        <taxon>Nematoda</taxon>
        <taxon>Enoplea</taxon>
        <taxon>Dorylaimia</taxon>
        <taxon>Mermithida</taxon>
        <taxon>Mermithoidea</taxon>
        <taxon>Mermithidae</taxon>
        <taxon>Romanomermis</taxon>
    </lineage>
</organism>
<feature type="compositionally biased region" description="Polar residues" evidence="1">
    <location>
        <begin position="45"/>
        <end position="68"/>
    </location>
</feature>